<dbReference type="InterPro" id="IPR043128">
    <property type="entry name" value="Rev_trsase/Diguanyl_cyclase"/>
</dbReference>
<dbReference type="SUPFAM" id="SSF55785">
    <property type="entry name" value="PYP-like sensor domain (PAS domain)"/>
    <property type="match status" value="2"/>
</dbReference>
<dbReference type="STRING" id="926566.Terro_1908"/>
<dbReference type="InterPro" id="IPR035965">
    <property type="entry name" value="PAS-like_dom_sf"/>
</dbReference>
<feature type="domain" description="GGDEF" evidence="3">
    <location>
        <begin position="388"/>
        <end position="521"/>
    </location>
</feature>
<dbReference type="FunFam" id="3.30.70.270:FF:000001">
    <property type="entry name" value="Diguanylate cyclase domain protein"/>
    <property type="match status" value="1"/>
</dbReference>
<dbReference type="SMART" id="SM00086">
    <property type="entry name" value="PAC"/>
    <property type="match status" value="2"/>
</dbReference>
<evidence type="ECO:0000259" key="2">
    <source>
        <dbReference type="PROSITE" id="PS50113"/>
    </source>
</evidence>
<dbReference type="Proteomes" id="UP000006056">
    <property type="component" value="Chromosome"/>
</dbReference>
<dbReference type="PROSITE" id="PS50113">
    <property type="entry name" value="PAC"/>
    <property type="match status" value="1"/>
</dbReference>
<dbReference type="InterPro" id="IPR000160">
    <property type="entry name" value="GGDEF_dom"/>
</dbReference>
<dbReference type="InterPro" id="IPR001610">
    <property type="entry name" value="PAC"/>
</dbReference>
<dbReference type="InterPro" id="IPR000700">
    <property type="entry name" value="PAS-assoc_C"/>
</dbReference>
<sequence>MSIFQEEEPSTSLQNEAFRAAKRALRTPWDDTRYADPIPAASPANVLADVVRSSQRDQSPSGDVLIRMESSFQTDLRRFDTLTSGKLLTLEQQILLIEDVHRYGRIFDAISNGITIGDAAQPGAPLLYVNSAFEEMTGYRSNEVLGRDCNFLQRNNRDQPGVVKIRKALEERREERVLLRNYRKDGTPFWNELYLSPILDLKGRLTHFVGIQNDVTARVNAELQLSDERDRLFAASECSLDCIYVCESVRDKKDDIVDFTFTYLNANVSKMVLVPLDKLLGGRMCELLPVNRELGLFDLYKQVALTGVPLVHECRVHDRNIRSSWIRVQVVKLHDGVVVNASDITQRKEAEELMLSHGLHDSLTSLPNRRVLKDRIQQGIFRADRTRQLMSVFVIDLDNFKQINDTLGHAAGDETLVTVARRLSGCMRSIDSVIRMGGDEFVIVLPEIRGVGDTEMLAARISRELAAPMIIAGQTVQVTSSIGITLYPGTALTPDDLLSEADGAMYAAKRRGKNQSELFVPKAAA</sequence>
<feature type="domain" description="PAC" evidence="2">
    <location>
        <begin position="172"/>
        <end position="227"/>
    </location>
</feature>
<dbReference type="InterPro" id="IPR052163">
    <property type="entry name" value="DGC-Regulatory_Protein"/>
</dbReference>
<dbReference type="Gene3D" id="3.30.70.270">
    <property type="match status" value="1"/>
</dbReference>
<dbReference type="Pfam" id="PF13426">
    <property type="entry name" value="PAS_9"/>
    <property type="match status" value="1"/>
</dbReference>
<dbReference type="PROSITE" id="PS50112">
    <property type="entry name" value="PAS"/>
    <property type="match status" value="1"/>
</dbReference>
<evidence type="ECO:0000313" key="5">
    <source>
        <dbReference type="Proteomes" id="UP000006056"/>
    </source>
</evidence>
<accession>I3ZG30</accession>
<dbReference type="Pfam" id="PF00990">
    <property type="entry name" value="GGDEF"/>
    <property type="match status" value="1"/>
</dbReference>
<reference evidence="4 5" key="1">
    <citation type="submission" date="2012-06" db="EMBL/GenBank/DDBJ databases">
        <title>Complete genome of Terriglobus roseus DSM 18391.</title>
        <authorList>
            <consortium name="US DOE Joint Genome Institute (JGI-PGF)"/>
            <person name="Lucas S."/>
            <person name="Copeland A."/>
            <person name="Lapidus A."/>
            <person name="Glavina del Rio T."/>
            <person name="Dalin E."/>
            <person name="Tice H."/>
            <person name="Bruce D."/>
            <person name="Goodwin L."/>
            <person name="Pitluck S."/>
            <person name="Peters L."/>
            <person name="Mikhailova N."/>
            <person name="Munk A.C.C."/>
            <person name="Kyrpides N."/>
            <person name="Mavromatis K."/>
            <person name="Ivanova N."/>
            <person name="Brettin T."/>
            <person name="Detter J.C."/>
            <person name="Han C."/>
            <person name="Larimer F."/>
            <person name="Land M."/>
            <person name="Hauser L."/>
            <person name="Markowitz V."/>
            <person name="Cheng J.-F."/>
            <person name="Hugenholtz P."/>
            <person name="Woyke T."/>
            <person name="Wu D."/>
            <person name="Brambilla E."/>
            <person name="Klenk H.-P."/>
            <person name="Eisen J.A."/>
        </authorList>
    </citation>
    <scope>NUCLEOTIDE SEQUENCE [LARGE SCALE GENOMIC DNA]</scope>
    <source>
        <strain evidence="5">DSM 18391 / NRRL B-41598 / KBS 63</strain>
    </source>
</reference>
<dbReference type="CDD" id="cd00130">
    <property type="entry name" value="PAS"/>
    <property type="match status" value="2"/>
</dbReference>
<dbReference type="SUPFAM" id="SSF55073">
    <property type="entry name" value="Nucleotide cyclase"/>
    <property type="match status" value="1"/>
</dbReference>
<dbReference type="PANTHER" id="PTHR46663:SF2">
    <property type="entry name" value="GGDEF DOMAIN-CONTAINING PROTEIN"/>
    <property type="match status" value="1"/>
</dbReference>
<feature type="domain" description="PAS" evidence="1">
    <location>
        <begin position="99"/>
        <end position="172"/>
    </location>
</feature>
<name>I3ZG30_TERRK</name>
<keyword evidence="5" id="KW-1185">Reference proteome</keyword>
<dbReference type="OrthoDB" id="9759607at2"/>
<organism evidence="4 5">
    <name type="scientific">Terriglobus roseus (strain DSM 18391 / NRRL B-41598 / KBS 63)</name>
    <dbReference type="NCBI Taxonomy" id="926566"/>
    <lineage>
        <taxon>Bacteria</taxon>
        <taxon>Pseudomonadati</taxon>
        <taxon>Acidobacteriota</taxon>
        <taxon>Terriglobia</taxon>
        <taxon>Terriglobales</taxon>
        <taxon>Acidobacteriaceae</taxon>
        <taxon>Terriglobus</taxon>
    </lineage>
</organism>
<dbReference type="InterPro" id="IPR000014">
    <property type="entry name" value="PAS"/>
</dbReference>
<gene>
    <name evidence="4" type="ordered locus">Terro_1908</name>
</gene>
<evidence type="ECO:0000259" key="1">
    <source>
        <dbReference type="PROSITE" id="PS50112"/>
    </source>
</evidence>
<dbReference type="CDD" id="cd01949">
    <property type="entry name" value="GGDEF"/>
    <property type="match status" value="1"/>
</dbReference>
<dbReference type="AlphaFoldDB" id="I3ZG30"/>
<dbReference type="eggNOG" id="COG2202">
    <property type="taxonomic scope" value="Bacteria"/>
</dbReference>
<dbReference type="NCBIfam" id="TIGR00229">
    <property type="entry name" value="sensory_box"/>
    <property type="match status" value="1"/>
</dbReference>
<dbReference type="PANTHER" id="PTHR46663">
    <property type="entry name" value="DIGUANYLATE CYCLASE DGCT-RELATED"/>
    <property type="match status" value="1"/>
</dbReference>
<protein>
    <submittedName>
        <fullName evidence="4">PAS domain S-box/diguanylate cyclase (GGDEF) domain-containing protein</fullName>
    </submittedName>
</protein>
<dbReference type="NCBIfam" id="TIGR00254">
    <property type="entry name" value="GGDEF"/>
    <property type="match status" value="1"/>
</dbReference>
<proteinExistence type="predicted"/>
<dbReference type="EMBL" id="CP003379">
    <property type="protein sequence ID" value="AFL88198.1"/>
    <property type="molecule type" value="Genomic_DNA"/>
</dbReference>
<dbReference type="GO" id="GO:0003824">
    <property type="term" value="F:catalytic activity"/>
    <property type="evidence" value="ECO:0007669"/>
    <property type="project" value="UniProtKB-ARBA"/>
</dbReference>
<dbReference type="KEGG" id="trs:Terro_1908"/>
<dbReference type="HOGENOM" id="CLU_000445_11_4_0"/>
<evidence type="ECO:0000259" key="3">
    <source>
        <dbReference type="PROSITE" id="PS50887"/>
    </source>
</evidence>
<dbReference type="SMART" id="SM00267">
    <property type="entry name" value="GGDEF"/>
    <property type="match status" value="1"/>
</dbReference>
<dbReference type="eggNOG" id="COG2199">
    <property type="taxonomic scope" value="Bacteria"/>
</dbReference>
<dbReference type="Gene3D" id="3.30.450.20">
    <property type="entry name" value="PAS domain"/>
    <property type="match status" value="2"/>
</dbReference>
<dbReference type="InterPro" id="IPR029787">
    <property type="entry name" value="Nucleotide_cyclase"/>
</dbReference>
<evidence type="ECO:0000313" key="4">
    <source>
        <dbReference type="EMBL" id="AFL88198.1"/>
    </source>
</evidence>
<dbReference type="PROSITE" id="PS50887">
    <property type="entry name" value="GGDEF"/>
    <property type="match status" value="1"/>
</dbReference>